<feature type="domain" description="Glucose-methanol-choline oxidoreductase N-terminal" evidence="5">
    <location>
        <begin position="94"/>
        <end position="117"/>
    </location>
</feature>
<evidence type="ECO:0000256" key="2">
    <source>
        <dbReference type="PIRSR" id="PIRSR000137-1"/>
    </source>
</evidence>
<protein>
    <recommendedName>
        <fullName evidence="5 6">Glucose-methanol-choline oxidoreductase N-terminal domain-containing protein</fullName>
    </recommendedName>
</protein>
<dbReference type="InterPro" id="IPR012132">
    <property type="entry name" value="GMC_OxRdtase"/>
</dbReference>
<feature type="active site" description="Proton acceptor" evidence="2">
    <location>
        <position position="570"/>
    </location>
</feature>
<dbReference type="PIRSF" id="PIRSF000137">
    <property type="entry name" value="Alcohol_oxidase"/>
    <property type="match status" value="1"/>
</dbReference>
<dbReference type="EMBL" id="JASWJB010000003">
    <property type="protein sequence ID" value="KAK2616768.1"/>
    <property type="molecule type" value="Genomic_DNA"/>
</dbReference>
<dbReference type="SUPFAM" id="SSF54373">
    <property type="entry name" value="FAD-linked reductases, C-terminal domain"/>
    <property type="match status" value="1"/>
</dbReference>
<evidence type="ECO:0000313" key="7">
    <source>
        <dbReference type="EMBL" id="KAK2616768.1"/>
    </source>
</evidence>
<feature type="domain" description="Glucose-methanol-choline oxidoreductase N-terminal" evidence="6">
    <location>
        <begin position="270"/>
        <end position="284"/>
    </location>
</feature>
<dbReference type="GO" id="GO:0050660">
    <property type="term" value="F:flavin adenine dinucleotide binding"/>
    <property type="evidence" value="ECO:0007669"/>
    <property type="project" value="InterPro"/>
</dbReference>
<feature type="binding site" evidence="3">
    <location>
        <position position="352"/>
    </location>
    <ligand>
        <name>substrate</name>
    </ligand>
</feature>
<evidence type="ECO:0000259" key="6">
    <source>
        <dbReference type="PROSITE" id="PS00624"/>
    </source>
</evidence>
<dbReference type="GO" id="GO:0016614">
    <property type="term" value="F:oxidoreductase activity, acting on CH-OH group of donors"/>
    <property type="evidence" value="ECO:0007669"/>
    <property type="project" value="InterPro"/>
</dbReference>
<dbReference type="Gene3D" id="3.50.50.60">
    <property type="entry name" value="FAD/NAD(P)-binding domain"/>
    <property type="match status" value="1"/>
</dbReference>
<keyword evidence="4" id="KW-0285">Flavoprotein</keyword>
<evidence type="ECO:0000313" key="8">
    <source>
        <dbReference type="Proteomes" id="UP001251528"/>
    </source>
</evidence>
<dbReference type="Proteomes" id="UP001251528">
    <property type="component" value="Unassembled WGS sequence"/>
</dbReference>
<sequence length="594" mass="64425">MPLYTELPAEIDSVDVIIAGGGTAACVVASRLSDADPNLSILVIEAGSNNYKDPTIETPFLFFSHLAPGSKTVSFHVGPKSPFLGDRHAVVQTARVLGGGSSVNMLMYSRGQRSDFDSWETPGWSTQELLPYMKKLETYHGDNSNGLHGTNGPIHVSEGTFAVTRALDTFVKASEKLGFKEVVDVSDLDSVNAVQRAKRYISPDGKRQDAGHRYLHPRLQDGNHPNLHVLVDSKVVRVTLDGDRASGVTFAVGDSTRTVKATKQVVVSCGACGTPPVLERSGIGAKAALQRANVPVLVDLPGVGDGYEDHHTMTYMYRSDLAADETLDGIITSTFDIPAMMERNDKLIGWNCLDGTGKLRPIDKDIADLGPKFKENWDRDFKDQTDRPIALLALIMGGAEPTGEAGQFFSMSAFTAYPYSRGHMHITGPDVDDPLDFDPGLLSDKDGADLLACRWAYKKQREIARRMNIFRGEVESKHPAFPAESKARVGQYNTSAPQVAINDIDYTEEDDAAIDQFIKERVSTPWHSLGTCKMGPQDKKGVVNESLSVYGVKGLKIADLSICPKNVAAHTNATAFLVGEKAADIIVKELGLCA</sequence>
<dbReference type="Pfam" id="PF05199">
    <property type="entry name" value="GMC_oxred_C"/>
    <property type="match status" value="1"/>
</dbReference>
<gene>
    <name evidence="7" type="ORF">QQS21_000380</name>
</gene>
<dbReference type="Gene3D" id="3.30.560.10">
    <property type="entry name" value="Glucose Oxidase, domain 3"/>
    <property type="match status" value="1"/>
</dbReference>
<reference evidence="7" key="1">
    <citation type="submission" date="2023-06" db="EMBL/GenBank/DDBJ databases">
        <title>Conoideocrella luteorostrata (Hypocreales: Clavicipitaceae), a potential biocontrol fungus for elongate hemlock scale in United States Christmas tree production areas.</title>
        <authorList>
            <person name="Barrett H."/>
            <person name="Lovett B."/>
            <person name="Macias A.M."/>
            <person name="Stajich J.E."/>
            <person name="Kasson M.T."/>
        </authorList>
    </citation>
    <scope>NUCLEOTIDE SEQUENCE</scope>
    <source>
        <strain evidence="7">ARSEF 14590</strain>
    </source>
</reference>
<organism evidence="7 8">
    <name type="scientific">Conoideocrella luteorostrata</name>
    <dbReference type="NCBI Taxonomy" id="1105319"/>
    <lineage>
        <taxon>Eukaryota</taxon>
        <taxon>Fungi</taxon>
        <taxon>Dikarya</taxon>
        <taxon>Ascomycota</taxon>
        <taxon>Pezizomycotina</taxon>
        <taxon>Sordariomycetes</taxon>
        <taxon>Hypocreomycetidae</taxon>
        <taxon>Hypocreales</taxon>
        <taxon>Clavicipitaceae</taxon>
        <taxon>Conoideocrella</taxon>
    </lineage>
</organism>
<proteinExistence type="inferred from homology"/>
<dbReference type="PROSITE" id="PS00623">
    <property type="entry name" value="GMC_OXRED_1"/>
    <property type="match status" value="1"/>
</dbReference>
<comment type="caution">
    <text evidence="7">The sequence shown here is derived from an EMBL/GenBank/DDBJ whole genome shotgun (WGS) entry which is preliminary data.</text>
</comment>
<dbReference type="PANTHER" id="PTHR11552">
    <property type="entry name" value="GLUCOSE-METHANOL-CHOLINE GMC OXIDOREDUCTASE"/>
    <property type="match status" value="1"/>
</dbReference>
<feature type="active site" description="Proton donor" evidence="2">
    <location>
        <position position="527"/>
    </location>
</feature>
<dbReference type="InterPro" id="IPR007867">
    <property type="entry name" value="GMC_OxRtase_C"/>
</dbReference>
<dbReference type="PROSITE" id="PS00624">
    <property type="entry name" value="GMC_OXRED_2"/>
    <property type="match status" value="1"/>
</dbReference>
<comment type="cofactor">
    <cofactor evidence="3">
        <name>FAD</name>
        <dbReference type="ChEBI" id="CHEBI:57692"/>
    </cofactor>
</comment>
<feature type="binding site" evidence="3">
    <location>
        <position position="235"/>
    </location>
    <ligand>
        <name>FAD</name>
        <dbReference type="ChEBI" id="CHEBI:57692"/>
    </ligand>
</feature>
<evidence type="ECO:0000256" key="4">
    <source>
        <dbReference type="RuleBase" id="RU003968"/>
    </source>
</evidence>
<evidence type="ECO:0000256" key="3">
    <source>
        <dbReference type="PIRSR" id="PIRSR000137-2"/>
    </source>
</evidence>
<comment type="similarity">
    <text evidence="1 4">Belongs to the GMC oxidoreductase family.</text>
</comment>
<accession>A0AAJ0CZ55</accession>
<evidence type="ECO:0000256" key="1">
    <source>
        <dbReference type="ARBA" id="ARBA00010790"/>
    </source>
</evidence>
<name>A0AAJ0CZ55_9HYPO</name>
<dbReference type="AlphaFoldDB" id="A0AAJ0CZ55"/>
<dbReference type="InterPro" id="IPR000172">
    <property type="entry name" value="GMC_OxRdtase_N"/>
</dbReference>
<evidence type="ECO:0000259" key="5">
    <source>
        <dbReference type="PROSITE" id="PS00623"/>
    </source>
</evidence>
<keyword evidence="8" id="KW-1185">Reference proteome</keyword>
<dbReference type="Pfam" id="PF00732">
    <property type="entry name" value="GMC_oxred_N"/>
    <property type="match status" value="1"/>
</dbReference>
<dbReference type="InterPro" id="IPR036188">
    <property type="entry name" value="FAD/NAD-bd_sf"/>
</dbReference>
<keyword evidence="3 4" id="KW-0274">FAD</keyword>
<dbReference type="PANTHER" id="PTHR11552:SF78">
    <property type="entry name" value="GLUCOSE-METHANOL-CHOLINE OXIDOREDUCTASE N-TERMINAL DOMAIN-CONTAINING PROTEIN"/>
    <property type="match status" value="1"/>
</dbReference>
<feature type="binding site" evidence="3">
    <location>
        <position position="96"/>
    </location>
    <ligand>
        <name>FAD</name>
        <dbReference type="ChEBI" id="CHEBI:57692"/>
    </ligand>
</feature>
<dbReference type="SUPFAM" id="SSF51905">
    <property type="entry name" value="FAD/NAD(P)-binding domain"/>
    <property type="match status" value="1"/>
</dbReference>
<feature type="binding site" evidence="3">
    <location>
        <begin position="526"/>
        <end position="527"/>
    </location>
    <ligand>
        <name>FAD</name>
        <dbReference type="ChEBI" id="CHEBI:57692"/>
    </ligand>
</feature>